<name>A0A1Y2G1W2_9BASI</name>
<feature type="compositionally biased region" description="Low complexity" evidence="1">
    <location>
        <begin position="785"/>
        <end position="799"/>
    </location>
</feature>
<feature type="compositionally biased region" description="Low complexity" evidence="1">
    <location>
        <begin position="630"/>
        <end position="643"/>
    </location>
</feature>
<protein>
    <submittedName>
        <fullName evidence="2">Uncharacterized protein</fullName>
    </submittedName>
</protein>
<organism evidence="2 3">
    <name type="scientific">Leucosporidium creatinivorum</name>
    <dbReference type="NCBI Taxonomy" id="106004"/>
    <lineage>
        <taxon>Eukaryota</taxon>
        <taxon>Fungi</taxon>
        <taxon>Dikarya</taxon>
        <taxon>Basidiomycota</taxon>
        <taxon>Pucciniomycotina</taxon>
        <taxon>Microbotryomycetes</taxon>
        <taxon>Leucosporidiales</taxon>
        <taxon>Leucosporidium</taxon>
    </lineage>
</organism>
<dbReference type="InParanoid" id="A0A1Y2G1W2"/>
<accession>A0A1Y2G1W2</accession>
<feature type="region of interest" description="Disordered" evidence="1">
    <location>
        <begin position="1"/>
        <end position="445"/>
    </location>
</feature>
<feature type="compositionally biased region" description="Low complexity" evidence="1">
    <location>
        <begin position="372"/>
        <end position="381"/>
    </location>
</feature>
<feature type="compositionally biased region" description="Acidic residues" evidence="1">
    <location>
        <begin position="205"/>
        <end position="219"/>
    </location>
</feature>
<feature type="compositionally biased region" description="Gly residues" evidence="1">
    <location>
        <begin position="418"/>
        <end position="441"/>
    </location>
</feature>
<keyword evidence="3" id="KW-1185">Reference proteome</keyword>
<dbReference type="Proteomes" id="UP000193467">
    <property type="component" value="Unassembled WGS sequence"/>
</dbReference>
<evidence type="ECO:0000256" key="1">
    <source>
        <dbReference type="SAM" id="MobiDB-lite"/>
    </source>
</evidence>
<feature type="region of interest" description="Disordered" evidence="1">
    <location>
        <begin position="703"/>
        <end position="731"/>
    </location>
</feature>
<proteinExistence type="predicted"/>
<evidence type="ECO:0000313" key="2">
    <source>
        <dbReference type="EMBL" id="ORY90875.1"/>
    </source>
</evidence>
<dbReference type="EMBL" id="MCGR01000003">
    <property type="protein sequence ID" value="ORY90875.1"/>
    <property type="molecule type" value="Genomic_DNA"/>
</dbReference>
<gene>
    <name evidence="2" type="ORF">BCR35DRAFT_349781</name>
</gene>
<feature type="compositionally biased region" description="Low complexity" evidence="1">
    <location>
        <begin position="398"/>
        <end position="417"/>
    </location>
</feature>
<sequence>MKRFSAFMRKPASQESAEKAAASPRPDETEQKQTGGNEDGELAGTLGKLSLKSKQHASSPTATGDELDAQLGRLKLEGPLTKPTIPPHLVPLPPSPDLEERVPAWPAPPRSSSSSSTQAKVKQETSDDGTSTEEEKPSLSRRTPKKKQSGSATSSGAAQQRQAATSPVASTSAPKPSRASPRLKERLASPAPTPSRLTLDLSDSSAEEDAEGETDDEYFPEASIPSSASRRPSRDVEVVTSTDAHQRPRRERLESPVPLSPPAAARAPPSPPPEVRRGSPTAFRSRQQPLAATPPPPMRSSAPPPPTRAQASPAPALASRMRAPVRPRISEVAPSPTSPPPAAPASASPPPPPAPAPAPALARSFAPPPPARRSASTTFAAPSPPPPPAPASAPSPASPRSRMSSPFSLFGASPSGRSGRGAGGFGGGGMGALRSPGGGAMGSILSSDQAFGAARYSSPPFEEHGSQLYGQAPGFASYGAPRAAFATEPFESPALLNEPYASLDRGTASPASDLFGFTDNLGDDSFGQSSTDDFSTLLATENDGPSFGMTQMLHDDEASYLDASTHTVASDSPAPAASLASTGSLVEDQVNSLSSSYDFAEAWLEQPDPSASTAFTPSPDLFIPSAAEGSSSTSPSTLDSRSPSFPPYSHGALASISSIANFPYSASSSSLNKNLADATDEELQVELERRKLERELSQITALSPPIDNTVNPAHLQLPSPPTTYDNQPYDLAAFNANPNADIPVLPPLPDLDSIYPSINSSQRSSTPNARPFTHQSRASRPTPLSRPAAASSDASSFSSRPHGRDLLDCYEYVPSESNPARGQYVCRICKDKPLEPGKKRKMGEYSGTRGAPSSIATRAWGHWDKYHGGLGV</sequence>
<feature type="region of interest" description="Disordered" evidence="1">
    <location>
        <begin position="753"/>
        <end position="801"/>
    </location>
</feature>
<feature type="compositionally biased region" description="Pro residues" evidence="1">
    <location>
        <begin position="292"/>
        <end position="307"/>
    </location>
</feature>
<dbReference type="AlphaFoldDB" id="A0A1Y2G1W2"/>
<evidence type="ECO:0000313" key="3">
    <source>
        <dbReference type="Proteomes" id="UP000193467"/>
    </source>
</evidence>
<feature type="compositionally biased region" description="Pro residues" evidence="1">
    <location>
        <begin position="336"/>
        <end position="358"/>
    </location>
</feature>
<feature type="compositionally biased region" description="Polar residues" evidence="1">
    <location>
        <begin position="756"/>
        <end position="779"/>
    </location>
</feature>
<feature type="region of interest" description="Disordered" evidence="1">
    <location>
        <begin position="608"/>
        <end position="643"/>
    </location>
</feature>
<reference evidence="2 3" key="1">
    <citation type="submission" date="2016-07" db="EMBL/GenBank/DDBJ databases">
        <title>Pervasive Adenine N6-methylation of Active Genes in Fungi.</title>
        <authorList>
            <consortium name="DOE Joint Genome Institute"/>
            <person name="Mondo S.J."/>
            <person name="Dannebaum R.O."/>
            <person name="Kuo R.C."/>
            <person name="Labutti K."/>
            <person name="Haridas S."/>
            <person name="Kuo A."/>
            <person name="Salamov A."/>
            <person name="Ahrendt S.R."/>
            <person name="Lipzen A."/>
            <person name="Sullivan W."/>
            <person name="Andreopoulos W.B."/>
            <person name="Clum A."/>
            <person name="Lindquist E."/>
            <person name="Daum C."/>
            <person name="Ramamoorthy G.K."/>
            <person name="Gryganskyi A."/>
            <person name="Culley D."/>
            <person name="Magnuson J.K."/>
            <person name="James T.Y."/>
            <person name="O'Malley M.A."/>
            <person name="Stajich J.E."/>
            <person name="Spatafora J.W."/>
            <person name="Visel A."/>
            <person name="Grigoriev I.V."/>
        </authorList>
    </citation>
    <scope>NUCLEOTIDE SEQUENCE [LARGE SCALE GENOMIC DNA]</scope>
    <source>
        <strain evidence="2 3">62-1032</strain>
    </source>
</reference>
<feature type="compositionally biased region" description="Low complexity" evidence="1">
    <location>
        <begin position="149"/>
        <end position="177"/>
    </location>
</feature>
<dbReference type="PRINTS" id="PR01217">
    <property type="entry name" value="PRICHEXTENSN"/>
</dbReference>
<feature type="compositionally biased region" description="Low complexity" evidence="1">
    <location>
        <begin position="10"/>
        <end position="24"/>
    </location>
</feature>
<feature type="compositionally biased region" description="Pro residues" evidence="1">
    <location>
        <begin position="382"/>
        <end position="397"/>
    </location>
</feature>
<feature type="compositionally biased region" description="Pro residues" evidence="1">
    <location>
        <begin position="84"/>
        <end position="96"/>
    </location>
</feature>
<comment type="caution">
    <text evidence="2">The sequence shown here is derived from an EMBL/GenBank/DDBJ whole genome shotgun (WGS) entry which is preliminary data.</text>
</comment>